<feature type="transmembrane region" description="Helical" evidence="1">
    <location>
        <begin position="83"/>
        <end position="100"/>
    </location>
</feature>
<protein>
    <submittedName>
        <fullName evidence="2">Uncharacterized protein</fullName>
    </submittedName>
</protein>
<keyword evidence="1" id="KW-1133">Transmembrane helix</keyword>
<dbReference type="AlphaFoldDB" id="A0A917GH75"/>
<organism evidence="2 3">
    <name type="scientific">Bizionia arctica</name>
    <dbReference type="NCBI Taxonomy" id="1495645"/>
    <lineage>
        <taxon>Bacteria</taxon>
        <taxon>Pseudomonadati</taxon>
        <taxon>Bacteroidota</taxon>
        <taxon>Flavobacteriia</taxon>
        <taxon>Flavobacteriales</taxon>
        <taxon>Flavobacteriaceae</taxon>
        <taxon>Bizionia</taxon>
    </lineage>
</organism>
<reference evidence="2" key="2">
    <citation type="submission" date="2020-09" db="EMBL/GenBank/DDBJ databases">
        <authorList>
            <person name="Sun Q."/>
            <person name="Zhou Y."/>
        </authorList>
    </citation>
    <scope>NUCLEOTIDE SEQUENCE</scope>
    <source>
        <strain evidence="2">CGMCC 1.12751</strain>
    </source>
</reference>
<feature type="transmembrane region" description="Helical" evidence="1">
    <location>
        <begin position="55"/>
        <end position="76"/>
    </location>
</feature>
<evidence type="ECO:0000256" key="1">
    <source>
        <dbReference type="SAM" id="Phobius"/>
    </source>
</evidence>
<sequence>MIKRVKLLALIPALWASLFDAVITIAHQPKAYWDGDLNLANEANTIGHFVMNQHVSGIFVLCAFWLILIGFIGYYLPKKYARVFLLFVLIAHSFGAGSWLSMYYGFWYALVFIMFNAILFYKVEDVITKQTA</sequence>
<dbReference type="Proteomes" id="UP000625976">
    <property type="component" value="Unassembled WGS sequence"/>
</dbReference>
<evidence type="ECO:0000313" key="3">
    <source>
        <dbReference type="Proteomes" id="UP000625976"/>
    </source>
</evidence>
<comment type="caution">
    <text evidence="2">The sequence shown here is derived from an EMBL/GenBank/DDBJ whole genome shotgun (WGS) entry which is preliminary data.</text>
</comment>
<keyword evidence="3" id="KW-1185">Reference proteome</keyword>
<feature type="transmembrane region" description="Helical" evidence="1">
    <location>
        <begin position="106"/>
        <end position="123"/>
    </location>
</feature>
<keyword evidence="1" id="KW-0812">Transmembrane</keyword>
<proteinExistence type="predicted"/>
<reference evidence="2" key="1">
    <citation type="journal article" date="2014" name="Int. J. Syst. Evol. Microbiol.">
        <title>Complete genome sequence of Corynebacterium casei LMG S-19264T (=DSM 44701T), isolated from a smear-ripened cheese.</title>
        <authorList>
            <consortium name="US DOE Joint Genome Institute (JGI-PGF)"/>
            <person name="Walter F."/>
            <person name="Albersmeier A."/>
            <person name="Kalinowski J."/>
            <person name="Ruckert C."/>
        </authorList>
    </citation>
    <scope>NUCLEOTIDE SEQUENCE</scope>
    <source>
        <strain evidence="2">CGMCC 1.12751</strain>
    </source>
</reference>
<dbReference type="RefSeq" id="WP_188463832.1">
    <property type="nucleotide sequence ID" value="NZ_BMFQ01000002.1"/>
</dbReference>
<keyword evidence="1" id="KW-0472">Membrane</keyword>
<name>A0A917GH75_9FLAO</name>
<gene>
    <name evidence="2" type="ORF">GCM10010976_17030</name>
</gene>
<dbReference type="EMBL" id="BMFQ01000002">
    <property type="protein sequence ID" value="GGG46057.1"/>
    <property type="molecule type" value="Genomic_DNA"/>
</dbReference>
<accession>A0A917GH75</accession>
<evidence type="ECO:0000313" key="2">
    <source>
        <dbReference type="EMBL" id="GGG46057.1"/>
    </source>
</evidence>